<reference evidence="2 5" key="3">
    <citation type="submission" date="2016-08" db="EMBL/GenBank/DDBJ databases">
        <authorList>
            <person name="Seilhamer J.J."/>
        </authorList>
    </citation>
    <scope>NUCLEOTIDE SEQUENCE [LARGE SCALE GENOMIC DNA]</scope>
    <source>
        <strain evidence="2 5">NML150140-1</strain>
    </source>
</reference>
<evidence type="ECO:0000313" key="1">
    <source>
        <dbReference type="EMBL" id="ODM05995.1"/>
    </source>
</evidence>
<sequence>MKNGLSLAEVSKQVGDARLSRYLMQIPDQAYAYLKDIADSYTRRRELISLTKMNTFIFGNGSRTGFAGTEPDFLKLLKQITEEETEIQKIRFIKEMSLSKDVWSLYQRHGTSLKLLTVDFRKVNQPSLRREIQYFLKVRFSGHIRFSDRSHLSIFDAANRLCEMDDHIRYFSDIDYMDVKKMQLSLENEMDQSKIMTMFSACRTLYHYLYSDENDSRLP</sequence>
<evidence type="ECO:0000313" key="6">
    <source>
        <dbReference type="Proteomes" id="UP000094869"/>
    </source>
</evidence>
<comment type="caution">
    <text evidence="2">The sequence shown here is derived from an EMBL/GenBank/DDBJ whole genome shotgun (WGS) entry which is preliminary data.</text>
</comment>
<protein>
    <submittedName>
        <fullName evidence="2">Uncharacterized protein</fullName>
    </submittedName>
</protein>
<reference evidence="1 4" key="1">
    <citation type="submission" date="2016-07" db="EMBL/GenBank/DDBJ databases">
        <title>Characterization of isolates of Eisenbergiella tayi derived from blood cultures, using whole genome sequencing.</title>
        <authorList>
            <person name="Burdz T."/>
            <person name="Wiebe D."/>
            <person name="Huynh C."/>
            <person name="Bernard K."/>
        </authorList>
    </citation>
    <scope>NUCLEOTIDE SEQUENCE [LARGE SCALE GENOMIC DNA]</scope>
    <source>
        <strain evidence="1 4">NML 110608</strain>
    </source>
</reference>
<dbReference type="EMBL" id="MCGH01000002">
    <property type="protein sequence ID" value="ODM05995.1"/>
    <property type="molecule type" value="Genomic_DNA"/>
</dbReference>
<organism evidence="2 5">
    <name type="scientific">Eisenbergiella tayi</name>
    <dbReference type="NCBI Taxonomy" id="1432052"/>
    <lineage>
        <taxon>Bacteria</taxon>
        <taxon>Bacillati</taxon>
        <taxon>Bacillota</taxon>
        <taxon>Clostridia</taxon>
        <taxon>Lachnospirales</taxon>
        <taxon>Lachnospiraceae</taxon>
        <taxon>Eisenbergiella</taxon>
    </lineage>
</organism>
<dbReference type="PATRIC" id="fig|1432052.4.peg.2101"/>
<evidence type="ECO:0000313" key="5">
    <source>
        <dbReference type="Proteomes" id="UP000094271"/>
    </source>
</evidence>
<accession>A0A1E3UHF0</accession>
<proteinExistence type="predicted"/>
<evidence type="ECO:0000313" key="2">
    <source>
        <dbReference type="EMBL" id="ODR51314.1"/>
    </source>
</evidence>
<evidence type="ECO:0000313" key="3">
    <source>
        <dbReference type="EMBL" id="ODR54456.1"/>
    </source>
</evidence>
<evidence type="ECO:0000313" key="4">
    <source>
        <dbReference type="Proteomes" id="UP000094067"/>
    </source>
</evidence>
<keyword evidence="6" id="KW-1185">Reference proteome</keyword>
<reference evidence="3 6" key="2">
    <citation type="submission" date="2016-08" db="EMBL/GenBank/DDBJ databases">
        <title>Characterization of Isolates of Eisenbergiella tayi Derived from Blood Cultures, Using Whole Genome Sequencing.</title>
        <authorList>
            <person name="Bernier A.-M."/>
            <person name="Burdz T."/>
            <person name="Wiebe D."/>
            <person name="Bernard K."/>
        </authorList>
    </citation>
    <scope>NUCLEOTIDE SEQUENCE [LARGE SCALE GENOMIC DNA]</scope>
    <source>
        <strain evidence="3 6">NML120146</strain>
    </source>
</reference>
<gene>
    <name evidence="2" type="ORF">BEI59_13725</name>
    <name evidence="1" type="ORF">BEI61_01884</name>
    <name evidence="3" type="ORF">BEI63_15955</name>
</gene>
<dbReference type="Proteomes" id="UP000094869">
    <property type="component" value="Unassembled WGS sequence"/>
</dbReference>
<dbReference type="AlphaFoldDB" id="A0A1E3UHF0"/>
<dbReference type="EMBL" id="MEHD01000025">
    <property type="protein sequence ID" value="ODR54456.1"/>
    <property type="molecule type" value="Genomic_DNA"/>
</dbReference>
<dbReference type="Proteomes" id="UP000094067">
    <property type="component" value="Unassembled WGS sequence"/>
</dbReference>
<name>A0A1E3UHF0_9FIRM</name>
<dbReference type="EMBL" id="MEHA01000009">
    <property type="protein sequence ID" value="ODR51314.1"/>
    <property type="molecule type" value="Genomic_DNA"/>
</dbReference>
<dbReference type="Proteomes" id="UP000094271">
    <property type="component" value="Unassembled WGS sequence"/>
</dbReference>